<sequence>MPTSVGGPGPGRQSEVLSAYRRPPGADFSSWTPSSSPSSSASGVRPSARPTSAWPQPDDYHGLDAYKAFSAAAGADAFTGMHLEVLRLLAQDDLVYALFTNSGTNVGDFMGSPATGKYGTARCCSASATAASPRPPSSKTSSTCSPSSASSPSRPDP</sequence>
<dbReference type="Gene3D" id="3.10.450.50">
    <property type="match status" value="1"/>
</dbReference>
<dbReference type="Pfam" id="PF07366">
    <property type="entry name" value="SnoaL"/>
    <property type="match status" value="1"/>
</dbReference>
<evidence type="ECO:0000256" key="1">
    <source>
        <dbReference type="SAM" id="MobiDB-lite"/>
    </source>
</evidence>
<dbReference type="InterPro" id="IPR009959">
    <property type="entry name" value="Cyclase_SnoaL-like"/>
</dbReference>
<evidence type="ECO:0000313" key="2">
    <source>
        <dbReference type="EMBL" id="MBL7256008.1"/>
    </source>
</evidence>
<evidence type="ECO:0000313" key="3">
    <source>
        <dbReference type="Proteomes" id="UP000598996"/>
    </source>
</evidence>
<accession>A0ABS1VMY3</accession>
<feature type="region of interest" description="Disordered" evidence="1">
    <location>
        <begin position="125"/>
        <end position="157"/>
    </location>
</feature>
<dbReference type="EMBL" id="JAENHO010000004">
    <property type="protein sequence ID" value="MBL7256008.1"/>
    <property type="molecule type" value="Genomic_DNA"/>
</dbReference>
<feature type="region of interest" description="Disordered" evidence="1">
    <location>
        <begin position="1"/>
        <end position="59"/>
    </location>
</feature>
<dbReference type="SUPFAM" id="SSF54427">
    <property type="entry name" value="NTF2-like"/>
    <property type="match status" value="1"/>
</dbReference>
<reference evidence="2 3" key="1">
    <citation type="submission" date="2021-01" db="EMBL/GenBank/DDBJ databases">
        <title>Actinoplanes sp. nov. LDG1-01 isolated from lichen.</title>
        <authorList>
            <person name="Saeng-In P."/>
            <person name="Phongsopitanun W."/>
            <person name="Kanchanasin P."/>
            <person name="Yuki M."/>
            <person name="Kudo T."/>
            <person name="Ohkuma M."/>
            <person name="Tanasupawat S."/>
        </authorList>
    </citation>
    <scope>NUCLEOTIDE SEQUENCE [LARGE SCALE GENOMIC DNA]</scope>
    <source>
        <strain evidence="2 3">LDG1-01</strain>
    </source>
</reference>
<comment type="caution">
    <text evidence="2">The sequence shown here is derived from an EMBL/GenBank/DDBJ whole genome shotgun (WGS) entry which is preliminary data.</text>
</comment>
<feature type="compositionally biased region" description="Gly residues" evidence="1">
    <location>
        <begin position="1"/>
        <end position="10"/>
    </location>
</feature>
<organism evidence="2 3">
    <name type="scientific">Paractinoplanes lichenicola</name>
    <dbReference type="NCBI Taxonomy" id="2802976"/>
    <lineage>
        <taxon>Bacteria</taxon>
        <taxon>Bacillati</taxon>
        <taxon>Actinomycetota</taxon>
        <taxon>Actinomycetes</taxon>
        <taxon>Micromonosporales</taxon>
        <taxon>Micromonosporaceae</taxon>
        <taxon>Paractinoplanes</taxon>
    </lineage>
</organism>
<protein>
    <submittedName>
        <fullName evidence="2">Ester cyclase</fullName>
    </submittedName>
</protein>
<dbReference type="Proteomes" id="UP000598996">
    <property type="component" value="Unassembled WGS sequence"/>
</dbReference>
<name>A0ABS1VMY3_9ACTN</name>
<gene>
    <name evidence="2" type="ORF">JKJ07_17060</name>
</gene>
<dbReference type="InterPro" id="IPR032710">
    <property type="entry name" value="NTF2-like_dom_sf"/>
</dbReference>
<keyword evidence="3" id="KW-1185">Reference proteome</keyword>
<proteinExistence type="predicted"/>
<feature type="compositionally biased region" description="Low complexity" evidence="1">
    <location>
        <begin position="29"/>
        <end position="47"/>
    </location>
</feature>